<proteinExistence type="predicted"/>
<reference evidence="2 3" key="1">
    <citation type="submission" date="2016-04" db="EMBL/GenBank/DDBJ databases">
        <title>Genome analyses suggest a sexual origin of heterokaryosis in a supposedly ancient asexual fungus.</title>
        <authorList>
            <person name="Ropars J."/>
            <person name="Sedzielewska K."/>
            <person name="Noel J."/>
            <person name="Charron P."/>
            <person name="Farinelli L."/>
            <person name="Marton T."/>
            <person name="Kruger M."/>
            <person name="Pelin A."/>
            <person name="Brachmann A."/>
            <person name="Corradi N."/>
        </authorList>
    </citation>
    <scope>NUCLEOTIDE SEQUENCE [LARGE SCALE GENOMIC DNA]</scope>
    <source>
        <strain evidence="2 3">C2</strain>
    </source>
</reference>
<gene>
    <name evidence="2" type="ORF">RhiirC2_788364</name>
</gene>
<name>A0A2N1MQB0_9GLOM</name>
<feature type="region of interest" description="Disordered" evidence="1">
    <location>
        <begin position="1"/>
        <end position="25"/>
    </location>
</feature>
<evidence type="ECO:0000313" key="3">
    <source>
        <dbReference type="Proteomes" id="UP000233469"/>
    </source>
</evidence>
<dbReference type="Proteomes" id="UP000233469">
    <property type="component" value="Unassembled WGS sequence"/>
</dbReference>
<organism evidence="2 3">
    <name type="scientific">Rhizophagus irregularis</name>
    <dbReference type="NCBI Taxonomy" id="588596"/>
    <lineage>
        <taxon>Eukaryota</taxon>
        <taxon>Fungi</taxon>
        <taxon>Fungi incertae sedis</taxon>
        <taxon>Mucoromycota</taxon>
        <taxon>Glomeromycotina</taxon>
        <taxon>Glomeromycetes</taxon>
        <taxon>Glomerales</taxon>
        <taxon>Glomeraceae</taxon>
        <taxon>Rhizophagus</taxon>
    </lineage>
</organism>
<accession>A0A2N1MQB0</accession>
<evidence type="ECO:0000313" key="2">
    <source>
        <dbReference type="EMBL" id="PKK63823.1"/>
    </source>
</evidence>
<dbReference type="AlphaFoldDB" id="A0A2N1MQB0"/>
<sequence length="70" mass="7871">MTRLRSKASDSPSRSQDESHSYGNCSECKQKQTAVAWCKNCDIAIFKENFCSWTSGNSIIFTNTNVKITD</sequence>
<comment type="caution">
    <text evidence="2">The sequence shown here is derived from an EMBL/GenBank/DDBJ whole genome shotgun (WGS) entry which is preliminary data.</text>
</comment>
<reference evidence="2 3" key="2">
    <citation type="submission" date="2017-10" db="EMBL/GenBank/DDBJ databases">
        <title>Extensive intraspecific genome diversity in a model arbuscular mycorrhizal fungus.</title>
        <authorList>
            <person name="Chen E.C.H."/>
            <person name="Morin E."/>
            <person name="Baudet D."/>
            <person name="Noel J."/>
            <person name="Ndikumana S."/>
            <person name="Charron P."/>
            <person name="St-Onge C."/>
            <person name="Giorgi J."/>
            <person name="Grigoriev I.V."/>
            <person name="Roux C."/>
            <person name="Martin F.M."/>
            <person name="Corradi N."/>
        </authorList>
    </citation>
    <scope>NUCLEOTIDE SEQUENCE [LARGE SCALE GENOMIC DNA]</scope>
    <source>
        <strain evidence="2 3">C2</strain>
    </source>
</reference>
<protein>
    <submittedName>
        <fullName evidence="2">Uncharacterized protein</fullName>
    </submittedName>
</protein>
<dbReference type="EMBL" id="LLXL01001565">
    <property type="protein sequence ID" value="PKK63823.1"/>
    <property type="molecule type" value="Genomic_DNA"/>
</dbReference>
<evidence type="ECO:0000256" key="1">
    <source>
        <dbReference type="SAM" id="MobiDB-lite"/>
    </source>
</evidence>
<dbReference type="VEuPathDB" id="FungiDB:RhiirA1_476866"/>